<gene>
    <name evidence="2" type="ORF">DBRI00130_LOCUS24056</name>
    <name evidence="3" type="ORF">DBRI00130_LOCUS24057</name>
</gene>
<evidence type="ECO:0000313" key="3">
    <source>
        <dbReference type="EMBL" id="CAE4624642.1"/>
    </source>
</evidence>
<feature type="region of interest" description="Disordered" evidence="1">
    <location>
        <begin position="244"/>
        <end position="283"/>
    </location>
</feature>
<protein>
    <submittedName>
        <fullName evidence="3">Uncharacterized protein</fullName>
    </submittedName>
</protein>
<dbReference type="PANTHER" id="PTHR13383:SF11">
    <property type="entry name" value="RIBONUCLEASE H2 SUBUNIT B"/>
    <property type="match status" value="1"/>
</dbReference>
<dbReference type="InterPro" id="IPR040456">
    <property type="entry name" value="RNase_H2_suB"/>
</dbReference>
<feature type="compositionally biased region" description="Basic and acidic residues" evidence="1">
    <location>
        <begin position="264"/>
        <end position="283"/>
    </location>
</feature>
<evidence type="ECO:0000313" key="2">
    <source>
        <dbReference type="EMBL" id="CAE4624639.1"/>
    </source>
</evidence>
<dbReference type="GO" id="GO:0005654">
    <property type="term" value="C:nucleoplasm"/>
    <property type="evidence" value="ECO:0007669"/>
    <property type="project" value="TreeGrafter"/>
</dbReference>
<name>A0A6V2IFJ4_9STRA</name>
<dbReference type="Gene3D" id="1.10.20.120">
    <property type="match status" value="1"/>
</dbReference>
<proteinExistence type="predicted"/>
<sequence>MPIDKKQASNTNILLLHHPTRQIQQHSTYTILSLPEPSTCQPRDYLLLSPNIYELQSLSSPITTSVSAPNTCDKQRFTTEYNSFVVQSHVLGSSGVDKMCPTRYLQVGNRVDPLYFVLALFLQKSKKGSSSSQWQPLDQVLECIPTTIQHALRSSSSSSFNSSIKKVTPEKMDVVVPQNEYNQLHHLFLMDDTIDDNVLFLKFDSKKVMSWLASKYKKIVLVLKSQMLQRNKVKMDIKLRGGDGGGDGAFSSSFHLGEEEEEEDAKKKQDAKGKGDTKTTGHVDITKEEMTMIQKAAFEFLSEYLMEDVASQLKHELKLGEERGGGGGGGKGVVQSSSPKKKGKGASVSSCALVDTDDEDEKGGTTSRKRIREHDSDDDDDNNDDDEDKPSSSSSWGALPGEEDRDKLLQYTMGGSANTIGIDEDEDEYKKKQKALNAQSFGLKKLQKVNTKGMKSIASFFGGGGVAKKKKVN</sequence>
<dbReference type="GO" id="GO:0032299">
    <property type="term" value="C:ribonuclease H2 complex"/>
    <property type="evidence" value="ECO:0007669"/>
    <property type="project" value="InterPro"/>
</dbReference>
<dbReference type="PANTHER" id="PTHR13383">
    <property type="entry name" value="RIBONUCLEASE H2 SUBUNIT B"/>
    <property type="match status" value="1"/>
</dbReference>
<feature type="region of interest" description="Disordered" evidence="1">
    <location>
        <begin position="320"/>
        <end position="409"/>
    </location>
</feature>
<feature type="compositionally biased region" description="Acidic residues" evidence="1">
    <location>
        <begin position="376"/>
        <end position="388"/>
    </location>
</feature>
<dbReference type="GO" id="GO:0006401">
    <property type="term" value="P:RNA catabolic process"/>
    <property type="evidence" value="ECO:0007669"/>
    <property type="project" value="TreeGrafter"/>
</dbReference>
<evidence type="ECO:0000256" key="1">
    <source>
        <dbReference type="SAM" id="MobiDB-lite"/>
    </source>
</evidence>
<dbReference type="AlphaFoldDB" id="A0A6V2IFJ4"/>
<dbReference type="EMBL" id="HBNS01030643">
    <property type="protein sequence ID" value="CAE4624639.1"/>
    <property type="molecule type" value="Transcribed_RNA"/>
</dbReference>
<accession>A0A6V2IFJ4</accession>
<organism evidence="3">
    <name type="scientific">Ditylum brightwellii</name>
    <dbReference type="NCBI Taxonomy" id="49249"/>
    <lineage>
        <taxon>Eukaryota</taxon>
        <taxon>Sar</taxon>
        <taxon>Stramenopiles</taxon>
        <taxon>Ochrophyta</taxon>
        <taxon>Bacillariophyta</taxon>
        <taxon>Mediophyceae</taxon>
        <taxon>Lithodesmiophycidae</taxon>
        <taxon>Lithodesmiales</taxon>
        <taxon>Lithodesmiaceae</taxon>
        <taxon>Ditylum</taxon>
    </lineage>
</organism>
<reference evidence="3" key="1">
    <citation type="submission" date="2021-01" db="EMBL/GenBank/DDBJ databases">
        <authorList>
            <person name="Corre E."/>
            <person name="Pelletier E."/>
            <person name="Niang G."/>
            <person name="Scheremetjew M."/>
            <person name="Finn R."/>
            <person name="Kale V."/>
            <person name="Holt S."/>
            <person name="Cochrane G."/>
            <person name="Meng A."/>
            <person name="Brown T."/>
            <person name="Cohen L."/>
        </authorList>
    </citation>
    <scope>NUCLEOTIDE SEQUENCE</scope>
    <source>
        <strain evidence="3">GSO104</strain>
    </source>
</reference>
<dbReference type="EMBL" id="HBNS01030644">
    <property type="protein sequence ID" value="CAE4624642.1"/>
    <property type="molecule type" value="Transcribed_RNA"/>
</dbReference>